<dbReference type="EMBL" id="JAEDXU010000011">
    <property type="protein sequence ID" value="MBP1047969.1"/>
    <property type="molecule type" value="Genomic_DNA"/>
</dbReference>
<reference evidence="5 6" key="1">
    <citation type="submission" date="2020-12" db="EMBL/GenBank/DDBJ databases">
        <title>Vagococcus allomyrinae sp. nov. and Enterococcus lavae sp. nov., isolated from the larvae of Allomyrina dichotoma.</title>
        <authorList>
            <person name="Lee S.D."/>
        </authorList>
    </citation>
    <scope>NUCLEOTIDE SEQUENCE [LARGE SCALE GENOMIC DNA]</scope>
    <source>
        <strain evidence="5 6">BWM-S5</strain>
    </source>
</reference>
<keyword evidence="6" id="KW-1185">Reference proteome</keyword>
<keyword evidence="1" id="KW-0808">Transferase</keyword>
<comment type="caution">
    <text evidence="5">The sequence shown here is derived from an EMBL/GenBank/DDBJ whole genome shotgun (WGS) entry which is preliminary data.</text>
</comment>
<name>A0ABS4CN08_9ENTE</name>
<evidence type="ECO:0000313" key="6">
    <source>
        <dbReference type="Proteomes" id="UP000673375"/>
    </source>
</evidence>
<dbReference type="RefSeq" id="WP_209558748.1">
    <property type="nucleotide sequence ID" value="NZ_JAEDXU010000011.1"/>
</dbReference>
<dbReference type="InterPro" id="IPR000182">
    <property type="entry name" value="GNAT_dom"/>
</dbReference>
<dbReference type="SUPFAM" id="SSF55729">
    <property type="entry name" value="Acyl-CoA N-acyltransferases (Nat)"/>
    <property type="match status" value="1"/>
</dbReference>
<dbReference type="Pfam" id="PF13302">
    <property type="entry name" value="Acetyltransf_3"/>
    <property type="match status" value="1"/>
</dbReference>
<dbReference type="Gene3D" id="3.40.630.30">
    <property type="match status" value="1"/>
</dbReference>
<dbReference type="PROSITE" id="PS51186">
    <property type="entry name" value="GNAT"/>
    <property type="match status" value="1"/>
</dbReference>
<evidence type="ECO:0000313" key="5">
    <source>
        <dbReference type="EMBL" id="MBP1047969.1"/>
    </source>
</evidence>
<proteinExistence type="inferred from homology"/>
<comment type="similarity">
    <text evidence="3">Belongs to the acetyltransferase family. RimJ subfamily.</text>
</comment>
<sequence length="190" mass="21641">MEMMINYNLILAKNQYLSTERLLLRPVTLNDAEDMFEYASDEETATYVFPVHYRIEDTEASIAGYFIKDPLGKYGIELKENGKMIGSIDLRVDETNRIAEIGYTLNKAYWGRGIVAEAGRTLIQLGFEKLNLVRVYAKYDIDNPNSGKVMDKLGMKEEGIIPNARISKGKIATDVIKGITVRDWEDMNKQ</sequence>
<dbReference type="PANTHER" id="PTHR43792">
    <property type="entry name" value="GNAT FAMILY, PUTATIVE (AFU_ORTHOLOGUE AFUA_3G00765)-RELATED-RELATED"/>
    <property type="match status" value="1"/>
</dbReference>
<dbReference type="InterPro" id="IPR016181">
    <property type="entry name" value="Acyl_CoA_acyltransferase"/>
</dbReference>
<dbReference type="InterPro" id="IPR051531">
    <property type="entry name" value="N-acetyltransferase"/>
</dbReference>
<evidence type="ECO:0000256" key="3">
    <source>
        <dbReference type="ARBA" id="ARBA00038502"/>
    </source>
</evidence>
<protein>
    <submittedName>
        <fullName evidence="5">GNAT family N-acetyltransferase</fullName>
    </submittedName>
</protein>
<evidence type="ECO:0000256" key="1">
    <source>
        <dbReference type="ARBA" id="ARBA00022679"/>
    </source>
</evidence>
<dbReference type="PANTHER" id="PTHR43792:SF8">
    <property type="entry name" value="[RIBOSOMAL PROTEIN US5]-ALANINE N-ACETYLTRANSFERASE"/>
    <property type="match status" value="1"/>
</dbReference>
<accession>A0ABS4CN08</accession>
<dbReference type="Proteomes" id="UP000673375">
    <property type="component" value="Unassembled WGS sequence"/>
</dbReference>
<feature type="domain" description="N-acetyltransferase" evidence="4">
    <location>
        <begin position="22"/>
        <end position="182"/>
    </location>
</feature>
<organism evidence="5 6">
    <name type="scientific">Enterococcus larvae</name>
    <dbReference type="NCBI Taxonomy" id="2794352"/>
    <lineage>
        <taxon>Bacteria</taxon>
        <taxon>Bacillati</taxon>
        <taxon>Bacillota</taxon>
        <taxon>Bacilli</taxon>
        <taxon>Lactobacillales</taxon>
        <taxon>Enterococcaceae</taxon>
        <taxon>Enterococcus</taxon>
    </lineage>
</organism>
<evidence type="ECO:0000259" key="4">
    <source>
        <dbReference type="PROSITE" id="PS51186"/>
    </source>
</evidence>
<keyword evidence="2" id="KW-0012">Acyltransferase</keyword>
<gene>
    <name evidence="5" type="ORF">I6N96_16890</name>
</gene>
<evidence type="ECO:0000256" key="2">
    <source>
        <dbReference type="ARBA" id="ARBA00023315"/>
    </source>
</evidence>